<proteinExistence type="predicted"/>
<feature type="compositionally biased region" description="Basic and acidic residues" evidence="6">
    <location>
        <begin position="437"/>
        <end position="450"/>
    </location>
</feature>
<dbReference type="EMBL" id="OB660496">
    <property type="protein sequence ID" value="CAD7225081.1"/>
    <property type="molecule type" value="Genomic_DNA"/>
</dbReference>
<feature type="region of interest" description="Disordered" evidence="6">
    <location>
        <begin position="921"/>
        <end position="947"/>
    </location>
</feature>
<evidence type="ECO:0000256" key="3">
    <source>
        <dbReference type="ARBA" id="ARBA00022771"/>
    </source>
</evidence>
<feature type="region of interest" description="Disordered" evidence="6">
    <location>
        <begin position="43"/>
        <end position="136"/>
    </location>
</feature>
<feature type="compositionally biased region" description="Basic and acidic residues" evidence="6">
    <location>
        <begin position="283"/>
        <end position="294"/>
    </location>
</feature>
<reference evidence="8" key="1">
    <citation type="submission" date="2020-11" db="EMBL/GenBank/DDBJ databases">
        <authorList>
            <person name="Tran Van P."/>
        </authorList>
    </citation>
    <scope>NUCLEOTIDE SEQUENCE</scope>
</reference>
<accession>A0A7R8WA23</accession>
<sequence>MDCEVAVAPGDEVDLTSPLLPCAYCNRKFRRIADHIQICQKLSQKKRKTFDSSKQRLSGIPEKDKTLIKPVKPQPLRSLQPSSAGSGEGGRRCSLPATSGVHRDRQRQGEAKRRVSDNNAGPRRRPRSERSELSAVQDSYVQCPACDRWFGPKAADRHIEWCTTRVTKLAFCSSQPSPQERERWRNRSQYKVPLPSKGRLEVKAKYQNGKAVPPRVARGFSPPKEHKEPDPPPFNYLSTPLSPTAPARNSLRRSSMKGRRFGEASVPVQPPRRKNRSPLSLAKRAEPDGIDHLDLPSSKNGGCIPEEDEEEDDVEEAEDDDDLQGEADDEAEETEGMGRTWTNPPVFKGRTVIVDEDDEEEKDFGDVLEQAMLSRTGTRMSSATGVSSSTGLSSTIDKFRRSLSADDDYLSRVAAEVEEHLKSEERQRRLKRSGRSRTFDDEGLVVEHPEGGSTATALEGRRPSADMLRQKDDQEEPGSAKGKMADGRLNSVDRKKEEPPAVENRSAEEEIEKSAPVSYGILVNRERESEVSNKPRDPRRKSRPDPSVTESDVRQHRRGVPPRKERSFYRWRRLRFWLFFRLSQLLLSHLLLGHAFSFSLGSNPGFFLPAAHSDKKFPLKSYLRRNQRVGPAPPAPPSRSEQLLNTHRKIDHRPTVRKHSCVHHNGSDGVPSTEAETAPPPLRTQRLKVKPPHPPKAVRQPVINSPASSMSSASSGIASRSSEQSSTQTQTPPSVESGSAAGGTRRVRVRSAHLSDEEGERSRRPVRSVGVQVSASSGAPAEEARTPPRRRMKGTSKIFPSKSLPNLTWIGLVLGDMLREHLSTKYDIYASAARQMEELMLMDSGMFENNNLKPGKSESSLFSLKKETPSAPHSSPASPEEPVTPMEGIDPGTAEEAGTPQEGETGAPSIAVPDAMVPYLFGGGGSLPGTTRRRRNRSSRPDKENQSLVERLFDSDLPSLEVLRSAALRIQGDEDERFLDLLIHWNEQLGYLHEEEAFQELGKLSKSSRPDKENQSLVERLFDSDLPSLEVLRSAALRIQGDEDDEDLMAMSQSMLESIASEMGNLAEEFGSTRPRPTGKSRPGPPPAGNGGSGSDISSPTGDSASSTGFCYECGNQFPANLAQAKFCCFCGARKAC</sequence>
<evidence type="ECO:0000256" key="5">
    <source>
        <dbReference type="PROSITE-ProRule" id="PRU01371"/>
    </source>
</evidence>
<dbReference type="PROSITE" id="PS52027">
    <property type="entry name" value="ZF_C2HC_C3H"/>
    <property type="match status" value="1"/>
</dbReference>
<keyword evidence="1" id="KW-0479">Metal-binding</keyword>
<keyword evidence="2" id="KW-0677">Repeat</keyword>
<feature type="compositionally biased region" description="Acidic residues" evidence="6">
    <location>
        <begin position="305"/>
        <end position="335"/>
    </location>
</feature>
<evidence type="ECO:0000256" key="2">
    <source>
        <dbReference type="ARBA" id="ARBA00022737"/>
    </source>
</evidence>
<feature type="region of interest" description="Disordered" evidence="6">
    <location>
        <begin position="1062"/>
        <end position="1106"/>
    </location>
</feature>
<evidence type="ECO:0000256" key="1">
    <source>
        <dbReference type="ARBA" id="ARBA00022723"/>
    </source>
</evidence>
<keyword evidence="4" id="KW-0862">Zinc</keyword>
<feature type="compositionally biased region" description="Basic residues" evidence="6">
    <location>
        <begin position="250"/>
        <end position="259"/>
    </location>
</feature>
<feature type="domain" description="C2HC/C3H-type" evidence="7">
    <location>
        <begin position="139"/>
        <end position="168"/>
    </location>
</feature>
<feature type="region of interest" description="Disordered" evidence="6">
    <location>
        <begin position="375"/>
        <end position="396"/>
    </location>
</feature>
<feature type="compositionally biased region" description="Basic residues" evidence="6">
    <location>
        <begin position="651"/>
        <end position="662"/>
    </location>
</feature>
<feature type="region of interest" description="Disordered" evidence="6">
    <location>
        <begin position="850"/>
        <end position="909"/>
    </location>
</feature>
<dbReference type="AlphaFoldDB" id="A0A7R8WA23"/>
<name>A0A7R8WA23_9CRUS</name>
<evidence type="ECO:0000259" key="7">
    <source>
        <dbReference type="PROSITE" id="PS52027"/>
    </source>
</evidence>
<feature type="compositionally biased region" description="Low complexity" evidence="6">
    <location>
        <begin position="857"/>
        <end position="881"/>
    </location>
</feature>
<dbReference type="PANTHER" id="PTHR13555">
    <property type="entry name" value="C2H2 ZINC FINGER CGI-62-RELATED"/>
    <property type="match status" value="1"/>
</dbReference>
<evidence type="ECO:0000256" key="4">
    <source>
        <dbReference type="ARBA" id="ARBA00022833"/>
    </source>
</evidence>
<feature type="compositionally biased region" description="Low complexity" evidence="6">
    <location>
        <begin position="705"/>
        <end position="737"/>
    </location>
</feature>
<feature type="compositionally biased region" description="Polar residues" evidence="6">
    <location>
        <begin position="1096"/>
        <end position="1106"/>
    </location>
</feature>
<dbReference type="InterPro" id="IPR026319">
    <property type="entry name" value="ZC2HC1A/B-like"/>
</dbReference>
<gene>
    <name evidence="8" type="ORF">CTOB1V02_LOCUS3029</name>
</gene>
<feature type="compositionally biased region" description="Low complexity" evidence="6">
    <location>
        <begin position="767"/>
        <end position="781"/>
    </location>
</feature>
<evidence type="ECO:0000313" key="8">
    <source>
        <dbReference type="EMBL" id="CAD7225081.1"/>
    </source>
</evidence>
<feature type="region of interest" description="Disordered" evidence="6">
    <location>
        <begin position="651"/>
        <end position="799"/>
    </location>
</feature>
<keyword evidence="3 5" id="KW-0863">Zinc-finger</keyword>
<feature type="region of interest" description="Disordered" evidence="6">
    <location>
        <begin position="173"/>
        <end position="350"/>
    </location>
</feature>
<dbReference type="GO" id="GO:0008270">
    <property type="term" value="F:zinc ion binding"/>
    <property type="evidence" value="ECO:0007669"/>
    <property type="project" value="UniProtKB-KW"/>
</dbReference>
<feature type="compositionally biased region" description="Basic and acidic residues" evidence="6">
    <location>
        <begin position="524"/>
        <end position="536"/>
    </location>
</feature>
<evidence type="ECO:0000256" key="6">
    <source>
        <dbReference type="SAM" id="MobiDB-lite"/>
    </source>
</evidence>
<protein>
    <recommendedName>
        <fullName evidence="7">C2HC/C3H-type domain-containing protein</fullName>
    </recommendedName>
</protein>
<feature type="compositionally biased region" description="Basic and acidic residues" evidence="6">
    <location>
        <begin position="101"/>
        <end position="116"/>
    </location>
</feature>
<organism evidence="8">
    <name type="scientific">Cyprideis torosa</name>
    <dbReference type="NCBI Taxonomy" id="163714"/>
    <lineage>
        <taxon>Eukaryota</taxon>
        <taxon>Metazoa</taxon>
        <taxon>Ecdysozoa</taxon>
        <taxon>Arthropoda</taxon>
        <taxon>Crustacea</taxon>
        <taxon>Oligostraca</taxon>
        <taxon>Ostracoda</taxon>
        <taxon>Podocopa</taxon>
        <taxon>Podocopida</taxon>
        <taxon>Cytherocopina</taxon>
        <taxon>Cytheroidea</taxon>
        <taxon>Cytherideidae</taxon>
        <taxon>Cyprideis</taxon>
    </lineage>
</organism>
<dbReference type="InterPro" id="IPR049899">
    <property type="entry name" value="Znf_C2HC_C3H"/>
</dbReference>
<dbReference type="OrthoDB" id="10066537at2759"/>
<feature type="compositionally biased region" description="Basic and acidic residues" evidence="6">
    <location>
        <begin position="459"/>
        <end position="472"/>
    </location>
</feature>
<feature type="region of interest" description="Disordered" evidence="6">
    <location>
        <begin position="419"/>
        <end position="564"/>
    </location>
</feature>
<dbReference type="PANTHER" id="PTHR13555:SF5">
    <property type="entry name" value="ZINC-FINGER OF A C2HC-TYPE"/>
    <property type="match status" value="1"/>
</dbReference>
<feature type="compositionally biased region" description="Low complexity" evidence="6">
    <location>
        <begin position="381"/>
        <end position="395"/>
    </location>
</feature>
<feature type="compositionally biased region" description="Basic and acidic residues" evidence="6">
    <location>
        <begin position="483"/>
        <end position="499"/>
    </location>
</feature>
<feature type="compositionally biased region" description="Basic and acidic residues" evidence="6">
    <location>
        <begin position="753"/>
        <end position="763"/>
    </location>
</feature>